<dbReference type="SUPFAM" id="SSF117074">
    <property type="entry name" value="Hypothetical protein PA1324"/>
    <property type="match status" value="2"/>
</dbReference>
<feature type="chain" id="PRO_5032763309" description="SD-repeat containing protein B domain-containing protein" evidence="2">
    <location>
        <begin position="22"/>
        <end position="560"/>
    </location>
</feature>
<evidence type="ECO:0000313" key="4">
    <source>
        <dbReference type="Proteomes" id="UP000578352"/>
    </source>
</evidence>
<dbReference type="GO" id="GO:0005975">
    <property type="term" value="P:carbohydrate metabolic process"/>
    <property type="evidence" value="ECO:0007669"/>
    <property type="project" value="UniProtKB-ARBA"/>
</dbReference>
<proteinExistence type="predicted"/>
<dbReference type="InterPro" id="IPR013783">
    <property type="entry name" value="Ig-like_fold"/>
</dbReference>
<dbReference type="Proteomes" id="UP000578352">
    <property type="component" value="Unassembled WGS sequence"/>
</dbReference>
<dbReference type="EMBL" id="JACCFL010000001">
    <property type="protein sequence ID" value="NYJ23118.1"/>
    <property type="molecule type" value="Genomic_DNA"/>
</dbReference>
<keyword evidence="1 2" id="KW-0732">Signal</keyword>
<dbReference type="AlphaFoldDB" id="A0A853CRX9"/>
<dbReference type="GO" id="GO:0004420">
    <property type="term" value="F:hydroxymethylglutaryl-CoA reductase (NADPH) activity"/>
    <property type="evidence" value="ECO:0007669"/>
    <property type="project" value="InterPro"/>
</dbReference>
<gene>
    <name evidence="3" type="ORF">HNR13_001405</name>
</gene>
<dbReference type="Pfam" id="PF13620">
    <property type="entry name" value="CarboxypepD_reg"/>
    <property type="match status" value="1"/>
</dbReference>
<accession>A0A853CRX9</accession>
<evidence type="ECO:0000313" key="3">
    <source>
        <dbReference type="EMBL" id="NYJ23118.1"/>
    </source>
</evidence>
<dbReference type="GO" id="GO:0015936">
    <property type="term" value="P:coenzyme A metabolic process"/>
    <property type="evidence" value="ECO:0007669"/>
    <property type="project" value="InterPro"/>
</dbReference>
<sequence length="560" mass="55917">MAAALTISAVAAVGAAAPAAATPSVYTVTGTVFHDADRDGVLSLGDLPLPKATVELYGSAEDAAAHTGALRSVTTNALGVYSATGLPAGTYFATASADGYRSGAAAQTTVHGLSLVGVADLPAIRQTDLTVTVFADSNGNGVRDAGESALNGKTVILIDVLATQKAIADGSLAAIDVGSAVAGALGGSLDLGDAIRFRTTANGQPITFTDVPEGAYVVMRSPFNLTIGELLANTSRVTALIDLIGSGSADALLAMDPALLDTGDLSTTPRNDYLTKLASGLSRAVAAVDAADTERLLGADASAQLGAVTGTVAQAAGLLAGIPATHFAVVDHWGTSYQLTDLTARKTTDFLFGVRQHVSIAGTVFNDANANGKKDGLETAESVTLTAYRADGTVLGSTRTPSLIGSYKLGGLPYDTDIYLGLSGTAKTPSVRFTGEVPPALADVTLVGSYRLSGTDTADSVTQDIGLAALTAPTATAGAVSASGTATLTLTNTMSAVVSVGYRVNGGASTASTVPAKPLIGSAGTRTVTLTGLVPGENTVTIDWSAGVYDGGTVTLSVVR</sequence>
<evidence type="ECO:0000256" key="2">
    <source>
        <dbReference type="SAM" id="SignalP"/>
    </source>
</evidence>
<comment type="caution">
    <text evidence="3">The sequence shown here is derived from an EMBL/GenBank/DDBJ whole genome shotgun (WGS) entry which is preliminary data.</text>
</comment>
<dbReference type="InterPro" id="IPR002202">
    <property type="entry name" value="HMG_CoA_Rdtase"/>
</dbReference>
<dbReference type="PANTHER" id="PTHR23303:SF15">
    <property type="entry name" value="COLOSSIN-A"/>
    <property type="match status" value="1"/>
</dbReference>
<dbReference type="Gene3D" id="2.60.40.10">
    <property type="entry name" value="Immunoglobulins"/>
    <property type="match status" value="3"/>
</dbReference>
<dbReference type="RefSeq" id="WP_179605075.1">
    <property type="nucleotide sequence ID" value="NZ_BAABEH010000001.1"/>
</dbReference>
<feature type="signal peptide" evidence="2">
    <location>
        <begin position="1"/>
        <end position="21"/>
    </location>
</feature>
<protein>
    <recommendedName>
        <fullName evidence="5">SD-repeat containing protein B domain-containing protein</fullName>
    </recommendedName>
</protein>
<evidence type="ECO:0008006" key="5">
    <source>
        <dbReference type="Google" id="ProtNLM"/>
    </source>
</evidence>
<name>A0A853CRX9_9MICO</name>
<organism evidence="3 4">
    <name type="scientific">Leifsonia shinshuensis</name>
    <dbReference type="NCBI Taxonomy" id="150026"/>
    <lineage>
        <taxon>Bacteria</taxon>
        <taxon>Bacillati</taxon>
        <taxon>Actinomycetota</taxon>
        <taxon>Actinomycetes</taxon>
        <taxon>Micrococcales</taxon>
        <taxon>Microbacteriaceae</taxon>
        <taxon>Leifsonia</taxon>
    </lineage>
</organism>
<reference evidence="3 4" key="1">
    <citation type="submission" date="2020-07" db="EMBL/GenBank/DDBJ databases">
        <title>Sequencing the genomes of 1000 actinobacteria strains.</title>
        <authorList>
            <person name="Klenk H.-P."/>
        </authorList>
    </citation>
    <scope>NUCLEOTIDE SEQUENCE [LARGE SCALE GENOMIC DNA]</scope>
    <source>
        <strain evidence="3 4">DSM 15165</strain>
    </source>
</reference>
<dbReference type="PANTHER" id="PTHR23303">
    <property type="entry name" value="CARBOXYPEPTIDASE REGULATORY REGION-CONTAINING"/>
    <property type="match status" value="1"/>
</dbReference>
<dbReference type="PROSITE" id="PS50065">
    <property type="entry name" value="HMG_COA_REDUCTASE_4"/>
    <property type="match status" value="1"/>
</dbReference>
<evidence type="ECO:0000256" key="1">
    <source>
        <dbReference type="ARBA" id="ARBA00022729"/>
    </source>
</evidence>
<dbReference type="InterPro" id="IPR051417">
    <property type="entry name" value="SDr/BOS_complex"/>
</dbReference>